<evidence type="ECO:0000313" key="1">
    <source>
        <dbReference type="EMBL" id="TCT10169.1"/>
    </source>
</evidence>
<proteinExistence type="predicted"/>
<name>A0A4R3MD37_9BURK</name>
<protein>
    <recommendedName>
        <fullName evidence="3">Response regulatory domain-containing protein</fullName>
    </recommendedName>
</protein>
<reference evidence="1 2" key="1">
    <citation type="submission" date="2019-03" db="EMBL/GenBank/DDBJ databases">
        <title>Genomic Encyclopedia of Type Strains, Phase IV (KMG-IV): sequencing the most valuable type-strain genomes for metagenomic binning, comparative biology and taxonomic classification.</title>
        <authorList>
            <person name="Goeker M."/>
        </authorList>
    </citation>
    <scope>NUCLEOTIDE SEQUENCE [LARGE SCALE GENOMIC DNA]</scope>
    <source>
        <strain evidence="1 2">DSM 24591</strain>
    </source>
</reference>
<accession>A0A4R3MD37</accession>
<dbReference type="RefSeq" id="WP_165930887.1">
    <property type="nucleotide sequence ID" value="NZ_SMAJ01000002.1"/>
</dbReference>
<evidence type="ECO:0008006" key="3">
    <source>
        <dbReference type="Google" id="ProtNLM"/>
    </source>
</evidence>
<keyword evidence="2" id="KW-1185">Reference proteome</keyword>
<dbReference type="EMBL" id="SMAJ01000002">
    <property type="protein sequence ID" value="TCT10169.1"/>
    <property type="molecule type" value="Genomic_DNA"/>
</dbReference>
<comment type="caution">
    <text evidence="1">The sequence shown here is derived from an EMBL/GenBank/DDBJ whole genome shotgun (WGS) entry which is preliminary data.</text>
</comment>
<gene>
    <name evidence="1" type="ORF">EDC26_102125</name>
</gene>
<organism evidence="1 2">
    <name type="scientific">Paralcaligenes ureilyticus</name>
    <dbReference type="NCBI Taxonomy" id="627131"/>
    <lineage>
        <taxon>Bacteria</taxon>
        <taxon>Pseudomonadati</taxon>
        <taxon>Pseudomonadota</taxon>
        <taxon>Betaproteobacteria</taxon>
        <taxon>Burkholderiales</taxon>
        <taxon>Alcaligenaceae</taxon>
        <taxon>Paralcaligenes</taxon>
    </lineage>
</organism>
<evidence type="ECO:0000313" key="2">
    <source>
        <dbReference type="Proteomes" id="UP000295525"/>
    </source>
</evidence>
<dbReference type="AlphaFoldDB" id="A0A4R3MD37"/>
<dbReference type="Proteomes" id="UP000295525">
    <property type="component" value="Unassembled WGS sequence"/>
</dbReference>
<sequence>MIEIIVIEPHALLRLGVLQVLANMEPHCKIEGADYSSLSEQAPANPEIDLA</sequence>